<evidence type="ECO:0000256" key="1">
    <source>
        <dbReference type="ARBA" id="ARBA00022729"/>
    </source>
</evidence>
<feature type="signal peptide" evidence="3">
    <location>
        <begin position="1"/>
        <end position="42"/>
    </location>
</feature>
<feature type="chain" id="PRO_5046076663" description="LamG-like jellyroll fold domain-containing protein" evidence="3">
    <location>
        <begin position="43"/>
        <end position="1498"/>
    </location>
</feature>
<dbReference type="SUPFAM" id="SSF49899">
    <property type="entry name" value="Concanavalin A-like lectins/glucanases"/>
    <property type="match status" value="2"/>
</dbReference>
<dbReference type="InterPro" id="IPR028994">
    <property type="entry name" value="Integrin_alpha_N"/>
</dbReference>
<feature type="domain" description="LamG-like jellyroll fold" evidence="4">
    <location>
        <begin position="1058"/>
        <end position="1206"/>
    </location>
</feature>
<comment type="caution">
    <text evidence="5">The sequence shown here is derived from an EMBL/GenBank/DDBJ whole genome shotgun (WGS) entry which is preliminary data.</text>
</comment>
<feature type="domain" description="LamG-like jellyroll fold" evidence="4">
    <location>
        <begin position="1331"/>
        <end position="1482"/>
    </location>
</feature>
<dbReference type="Gene3D" id="2.40.128.340">
    <property type="match status" value="1"/>
</dbReference>
<organism evidence="5 6">
    <name type="scientific">Micromonospora echinofusca</name>
    <dbReference type="NCBI Taxonomy" id="47858"/>
    <lineage>
        <taxon>Bacteria</taxon>
        <taxon>Bacillati</taxon>
        <taxon>Actinomycetota</taxon>
        <taxon>Actinomycetes</taxon>
        <taxon>Micromonosporales</taxon>
        <taxon>Micromonosporaceae</taxon>
        <taxon>Micromonospora</taxon>
    </lineage>
</organism>
<keyword evidence="6" id="KW-1185">Reference proteome</keyword>
<evidence type="ECO:0000313" key="6">
    <source>
        <dbReference type="Proteomes" id="UP000823521"/>
    </source>
</evidence>
<evidence type="ECO:0000313" key="5">
    <source>
        <dbReference type="EMBL" id="MBO4205834.1"/>
    </source>
</evidence>
<proteinExistence type="predicted"/>
<dbReference type="Pfam" id="PF13517">
    <property type="entry name" value="FG-GAP_3"/>
    <property type="match status" value="2"/>
</dbReference>
<dbReference type="Proteomes" id="UP000823521">
    <property type="component" value="Unassembled WGS sequence"/>
</dbReference>
<dbReference type="Pfam" id="PF13385">
    <property type="entry name" value="Laminin_G_3"/>
    <property type="match status" value="2"/>
</dbReference>
<dbReference type="RefSeq" id="WP_208812200.1">
    <property type="nucleotide sequence ID" value="NZ_WVUH01000039.1"/>
</dbReference>
<dbReference type="SMART" id="SM00560">
    <property type="entry name" value="LamGL"/>
    <property type="match status" value="2"/>
</dbReference>
<dbReference type="EMBL" id="WVUH01000039">
    <property type="protein sequence ID" value="MBO4205834.1"/>
    <property type="molecule type" value="Genomic_DNA"/>
</dbReference>
<sequence>MAGAPPPRGTPPRLLASVTMTAVVAAAGTLAVLAPVGTPAAAATPTCEPVKQSEVDALATAAACEQPVVVGASRSEYVQVVAQPDGRLTFHSAVVPQRTRKPDNSWADINLTLQAGGDGRLRPVASVADVSFSGGGTGPMVTLQRSGRSLQLTWPGTLPAPVLSGDAATYPSVLPDVDLVVRATHTGFTHVLVVKTPTAADNPAVRTISFSVSGDASLLRRTDGSLQARAGTTVVAEAQPALMWDSSVPTGGGTEAARSTAFEPGDGVQTAKVETRVAGDGDLELVPDATMLDAPSVTYPVYVDPSWSVQKSKWAYATNTNCSNPDYTVARVGLSPEGPCDGDLFRSFFEFPTTGPSGSLAGKHIESAYVQMKLDHSYSCTDTPVSMYLTSVIDHTMKASWNGMNLKTRLATASGHANEGTGCVDSPQPDMFINWTGSTVTTQVQTAATNNWTTITVGFTAHDSTGSGESTGNRWKKFFPQNAAMVVDYDSKPGKPTGLQVAGVACVSGTSIAIGTLTPTFSAVYPDADTGQTLTGTYEWIEVPTVGGMSAVTTTYPTRKTAPPTAPASANGRATTAAVAVTDQIKYAFRVTTVDPAPYSQWSGWSIWCEFRVDMAAPAAPTVTPGPVAGPGEPITFDISTGEQDVTKFRYSWTGPPAPLQNPHLHPGDGLGGFDAQSTEVQRNWETDGTVFSPGDLSGDGKPDVVFRREGNASLYIAKGNGTGGFLGTPELLDAGNWANSQFLFTPGDFSGDGRPDMLYREKTNNNLYMRRGTAAGGLEQLSVQIGTNWSAFNWFFSPGDFSGDGKADVLVRKSDGTLNMYRGNGTGGWVTGSLEVLDAVTNYNGSALFARGDFSGDGKADILYRSDSTGEVRLRRGNGTGGWLDSSGVLKGTVPTSGAIFLPGDFSGDGKPDLLTTIAQPPSFGELTAVGTTTKTATVSLTPYSYGTNILHVRAIDATGNPGNDASVRVIVQQHAKPVAHWLLESVPGRSEADALLDERAASGDSDGAGPIVNNTPLTGTNLTWVTDSRLIGGKTPVLNGSSAQLATQGPVVDTTDSFGVSAWVQLAAVPTADMALLTQQGSDAAGFELGVRRSGSPLKSYWAFGMRDTQAESSTLRSATASKEIVVGDVGRWINVAGTFDKLSGTIRLFVNGVMVQETTRPAAAWQASGPFVVGRGYGGGAATRWWTGSVAGVQVFERVLVEGDFTGKQAVGTDEINDPGIMTATEVGRWDFTAAGPCVIQDHASFCPGTQDGTLFDRWLALQRGAAVVSGRDGNSLHLDNQFFPEEGGDPNPTEEWGRSAVPAGTYTGTDGEPYTTWQPTPVLRTDQSFTLSVWVQLSDTTREQTILAQDNTVSSPQGSGFYLSYSPAGGGAWKFRIRQSAASTDPAQDSVVTVPAENVSETWHHVVAVVDITKEQMRLYVNGDRDPETDSALHGQWSPWQAAGALTVGRGRTDAPGGDFMFGMLDDISVFQGAMNDVDVKSLYDAQAIVVGGL</sequence>
<accession>A0ABS3VN78</accession>
<keyword evidence="1 3" id="KW-0732">Signal</keyword>
<dbReference type="InterPro" id="IPR013320">
    <property type="entry name" value="ConA-like_dom_sf"/>
</dbReference>
<evidence type="ECO:0000256" key="3">
    <source>
        <dbReference type="SAM" id="SignalP"/>
    </source>
</evidence>
<dbReference type="PANTHER" id="PTHR46580">
    <property type="entry name" value="SENSOR KINASE-RELATED"/>
    <property type="match status" value="1"/>
</dbReference>
<reference evidence="5 6" key="1">
    <citation type="submission" date="2019-12" db="EMBL/GenBank/DDBJ databases">
        <title>Whole genome sequencing of endophytic Actinobacterium Micromonospora sp. MPMI6T.</title>
        <authorList>
            <person name="Evv R."/>
            <person name="Podile A.R."/>
        </authorList>
    </citation>
    <scope>NUCLEOTIDE SEQUENCE [LARGE SCALE GENOMIC DNA]</scope>
    <source>
        <strain evidence="5 6">MPMI6</strain>
    </source>
</reference>
<dbReference type="InterPro" id="IPR013517">
    <property type="entry name" value="FG-GAP"/>
</dbReference>
<dbReference type="SUPFAM" id="SSF69318">
    <property type="entry name" value="Integrin alpha N-terminal domain"/>
    <property type="match status" value="1"/>
</dbReference>
<protein>
    <recommendedName>
        <fullName evidence="4">LamG-like jellyroll fold domain-containing protein</fullName>
    </recommendedName>
</protein>
<dbReference type="Gene3D" id="2.60.120.200">
    <property type="match status" value="2"/>
</dbReference>
<evidence type="ECO:0000259" key="4">
    <source>
        <dbReference type="SMART" id="SM00560"/>
    </source>
</evidence>
<name>A0ABS3VN78_MICEH</name>
<gene>
    <name evidence="5" type="ORF">GSF22_07415</name>
</gene>
<evidence type="ECO:0000256" key="2">
    <source>
        <dbReference type="ARBA" id="ARBA00023157"/>
    </source>
</evidence>
<keyword evidence="2" id="KW-1015">Disulfide bond</keyword>
<dbReference type="InterPro" id="IPR006558">
    <property type="entry name" value="LamG-like"/>
</dbReference>